<evidence type="ECO:0000313" key="4">
    <source>
        <dbReference type="EMBL" id="RCV86786.1"/>
    </source>
</evidence>
<evidence type="ECO:0000259" key="3">
    <source>
        <dbReference type="Pfam" id="PF13628"/>
    </source>
</evidence>
<dbReference type="EMBL" id="QPIJ01000059">
    <property type="protein sequence ID" value="RCV86786.1"/>
    <property type="molecule type" value="Genomic_DNA"/>
</dbReference>
<feature type="domain" description="DUF4142" evidence="3">
    <location>
        <begin position="45"/>
        <end position="171"/>
    </location>
</feature>
<sequence length="183" mass="21064">MMKQFLLAGLIVFASLTFGAVLAQPTKEQQSLTRQEQLQAEVKAALRELHQHQVELTALAEDRAEQDAILELTDTLQTDHKRLYERLMDVEEEDASVVSGTRMRDTQAFEELKQQEGAEFDAAYLRYQERLHLDALELLERNLPGEGEVSEYARYVKATHETLRQHLALIQQNQQRGNREAET</sequence>
<proteinExistence type="predicted"/>
<organism evidence="4 5">
    <name type="scientific">Vreelandella rituensis</name>
    <dbReference type="NCBI Taxonomy" id="2282306"/>
    <lineage>
        <taxon>Bacteria</taxon>
        <taxon>Pseudomonadati</taxon>
        <taxon>Pseudomonadota</taxon>
        <taxon>Gammaproteobacteria</taxon>
        <taxon>Oceanospirillales</taxon>
        <taxon>Halomonadaceae</taxon>
        <taxon>Vreelandella</taxon>
    </lineage>
</organism>
<feature type="signal peptide" evidence="2">
    <location>
        <begin position="1"/>
        <end position="23"/>
    </location>
</feature>
<name>A0A368TR33_9GAMM</name>
<comment type="caution">
    <text evidence="4">The sequence shown here is derived from an EMBL/GenBank/DDBJ whole genome shotgun (WGS) entry which is preliminary data.</text>
</comment>
<dbReference type="Pfam" id="PF13628">
    <property type="entry name" value="DUF4142"/>
    <property type="match status" value="1"/>
</dbReference>
<dbReference type="Proteomes" id="UP000253204">
    <property type="component" value="Unassembled WGS sequence"/>
</dbReference>
<keyword evidence="2" id="KW-0732">Signal</keyword>
<dbReference type="InterPro" id="IPR012347">
    <property type="entry name" value="Ferritin-like"/>
</dbReference>
<keyword evidence="5" id="KW-1185">Reference proteome</keyword>
<protein>
    <submittedName>
        <fullName evidence="4">DUF4142 domain-containing protein</fullName>
    </submittedName>
</protein>
<gene>
    <name evidence="4" type="ORF">DU506_17840</name>
</gene>
<accession>A0A368TR33</accession>
<reference evidence="4 5" key="1">
    <citation type="submission" date="2018-07" db="EMBL/GenBank/DDBJ databases">
        <title>Halomonas rutogse sp. nov., isolated from Lake TangqianCo on Tibetan Plateau.</title>
        <authorList>
            <person name="Lu H."/>
            <person name="Xing P."/>
            <person name="Wu Q."/>
        </authorList>
    </citation>
    <scope>NUCLEOTIDE SEQUENCE [LARGE SCALE GENOMIC DNA]</scope>
    <source>
        <strain evidence="4 5">TQ8S</strain>
    </source>
</reference>
<dbReference type="Gene3D" id="1.20.1260.10">
    <property type="match status" value="1"/>
</dbReference>
<dbReference type="AlphaFoldDB" id="A0A368TR33"/>
<dbReference type="InterPro" id="IPR025419">
    <property type="entry name" value="DUF4142"/>
</dbReference>
<feature type="coiled-coil region" evidence="1">
    <location>
        <begin position="35"/>
        <end position="93"/>
    </location>
</feature>
<evidence type="ECO:0000313" key="5">
    <source>
        <dbReference type="Proteomes" id="UP000253204"/>
    </source>
</evidence>
<evidence type="ECO:0000256" key="1">
    <source>
        <dbReference type="SAM" id="Coils"/>
    </source>
</evidence>
<feature type="chain" id="PRO_5016876281" evidence="2">
    <location>
        <begin position="24"/>
        <end position="183"/>
    </location>
</feature>
<evidence type="ECO:0000256" key="2">
    <source>
        <dbReference type="SAM" id="SignalP"/>
    </source>
</evidence>
<keyword evidence="1" id="KW-0175">Coiled coil</keyword>